<dbReference type="EMBL" id="JABCJE010000018">
    <property type="protein sequence ID" value="NVO25583.1"/>
    <property type="molecule type" value="Genomic_DNA"/>
</dbReference>
<reference evidence="2 3" key="1">
    <citation type="submission" date="2020-04" db="EMBL/GenBank/DDBJ databases">
        <title>Donghicola sp., a member of the Rhodobacteraceae family isolated from mangrove forest in Thailand.</title>
        <authorList>
            <person name="Charoenyingcharoen P."/>
            <person name="Yukphan P."/>
        </authorList>
    </citation>
    <scope>NUCLEOTIDE SEQUENCE [LARGE SCALE GENOMIC DNA]</scope>
    <source>
        <strain evidence="2 3">B5-SW-15</strain>
    </source>
</reference>
<protein>
    <submittedName>
        <fullName evidence="2">Uncharacterized protein</fullName>
    </submittedName>
</protein>
<evidence type="ECO:0000313" key="2">
    <source>
        <dbReference type="EMBL" id="NVO25583.1"/>
    </source>
</evidence>
<keyword evidence="1" id="KW-0472">Membrane</keyword>
<name>A0A850Q9G3_9RHOB</name>
<accession>A0A850Q9G3</accession>
<gene>
    <name evidence="2" type="ORF">HJ536_19700</name>
</gene>
<dbReference type="Proteomes" id="UP000592216">
    <property type="component" value="Unassembled WGS sequence"/>
</dbReference>
<organism evidence="2 3">
    <name type="scientific">Donghicola mangrovi</name>
    <dbReference type="NCBI Taxonomy" id="2729614"/>
    <lineage>
        <taxon>Bacteria</taxon>
        <taxon>Pseudomonadati</taxon>
        <taxon>Pseudomonadota</taxon>
        <taxon>Alphaproteobacteria</taxon>
        <taxon>Rhodobacterales</taxon>
        <taxon>Roseobacteraceae</taxon>
        <taxon>Donghicola</taxon>
    </lineage>
</organism>
<keyword evidence="1" id="KW-0812">Transmembrane</keyword>
<keyword evidence="1" id="KW-1133">Transmembrane helix</keyword>
<dbReference type="RefSeq" id="WP_177159109.1">
    <property type="nucleotide sequence ID" value="NZ_JABCJE010000018.1"/>
</dbReference>
<dbReference type="AlphaFoldDB" id="A0A850Q9G3"/>
<proteinExistence type="predicted"/>
<feature type="transmembrane region" description="Helical" evidence="1">
    <location>
        <begin position="6"/>
        <end position="25"/>
    </location>
</feature>
<sequence>MDPFVIAMVVWLLLPFLLMVLWLRARKKVKIAQEKVDTVEAALKGKVSEKEGEIRGARGEASSLKSSIEAFNTEVPLNFL</sequence>
<evidence type="ECO:0000256" key="1">
    <source>
        <dbReference type="SAM" id="Phobius"/>
    </source>
</evidence>
<comment type="caution">
    <text evidence="2">The sequence shown here is derived from an EMBL/GenBank/DDBJ whole genome shotgun (WGS) entry which is preliminary data.</text>
</comment>
<evidence type="ECO:0000313" key="3">
    <source>
        <dbReference type="Proteomes" id="UP000592216"/>
    </source>
</evidence>